<evidence type="ECO:0000256" key="1">
    <source>
        <dbReference type="ARBA" id="ARBA00023118"/>
    </source>
</evidence>
<dbReference type="PANTHER" id="PTHR35579:SF6">
    <property type="entry name" value="DUF324 DOMAIN-CONTAINING PROTEIN"/>
    <property type="match status" value="1"/>
</dbReference>
<evidence type="ECO:0000313" key="4">
    <source>
        <dbReference type="Proteomes" id="UP000003980"/>
    </source>
</evidence>
<protein>
    <submittedName>
        <fullName evidence="3">Putative RAMP superfamily protein probably involved in DNA repair</fullName>
    </submittedName>
</protein>
<gene>
    <name evidence="3" type="ORF">MetMK1DRAFT_00004290</name>
</gene>
<dbReference type="InterPro" id="IPR052216">
    <property type="entry name" value="CRISPR_Csm3_endoribonuclease"/>
</dbReference>
<dbReference type="InterPro" id="IPR005537">
    <property type="entry name" value="RAMP_III_fam"/>
</dbReference>
<dbReference type="EMBL" id="JH597761">
    <property type="protein sequence ID" value="EHP69927.1"/>
    <property type="molecule type" value="Genomic_DNA"/>
</dbReference>
<dbReference type="RefSeq" id="WP_009070188.1">
    <property type="nucleotide sequence ID" value="NZ_JH597761.1"/>
</dbReference>
<keyword evidence="4" id="KW-1185">Reference proteome</keyword>
<keyword evidence="1" id="KW-0051">Antiviral defense</keyword>
<evidence type="ECO:0000313" key="3">
    <source>
        <dbReference type="EMBL" id="EHP69927.1"/>
    </source>
</evidence>
<dbReference type="GO" id="GO:0051607">
    <property type="term" value="P:defense response to virus"/>
    <property type="evidence" value="ECO:0007669"/>
    <property type="project" value="UniProtKB-KW"/>
</dbReference>
<dbReference type="Proteomes" id="UP000003980">
    <property type="component" value="Unassembled WGS sequence"/>
</dbReference>
<dbReference type="HOGENOM" id="CLU_1197672_0_0_2"/>
<proteinExistence type="predicted"/>
<reference evidence="3 4" key="1">
    <citation type="submission" date="2012-01" db="EMBL/GenBank/DDBJ databases">
        <title>Improved High-Quality Draft sequence of Metallosphaera yellowstonensis MK1.</title>
        <authorList>
            <consortium name="US DOE Joint Genome Institute"/>
            <person name="Lucas S."/>
            <person name="Han J."/>
            <person name="Cheng J.-F."/>
            <person name="Goodwin L."/>
            <person name="Pitluck S."/>
            <person name="Peters L."/>
            <person name="Teshima H."/>
            <person name="Detter J.C."/>
            <person name="Han C."/>
            <person name="Tapia R."/>
            <person name="Land M."/>
            <person name="Hauser L."/>
            <person name="Kyrpides N."/>
            <person name="Kozubal M."/>
            <person name="Macur R.E."/>
            <person name="Jay Z."/>
            <person name="Inskeep W."/>
            <person name="Woyke T."/>
        </authorList>
    </citation>
    <scope>NUCLEOTIDE SEQUENCE [LARGE SCALE GENOMIC DNA]</scope>
    <source>
        <strain evidence="3 4">MK1</strain>
    </source>
</reference>
<evidence type="ECO:0000259" key="2">
    <source>
        <dbReference type="Pfam" id="PF03787"/>
    </source>
</evidence>
<dbReference type="STRING" id="671065.MetMK1DRAFT_00004290"/>
<dbReference type="PANTHER" id="PTHR35579">
    <property type="entry name" value="CRISPR SYSTEM CMS ENDORIBONUCLEASE CSM3"/>
    <property type="match status" value="1"/>
</dbReference>
<name>H2C0X8_9CREN</name>
<dbReference type="AlphaFoldDB" id="H2C0X8"/>
<accession>H2C0X8</accession>
<dbReference type="OrthoDB" id="34733at2157"/>
<dbReference type="Pfam" id="PF03787">
    <property type="entry name" value="RAMPs"/>
    <property type="match status" value="1"/>
</dbReference>
<feature type="domain" description="CRISPR type III-associated protein" evidence="2">
    <location>
        <begin position="8"/>
        <end position="183"/>
    </location>
</feature>
<sequence>MKVYLFKLKFLAPYGLRVGGEKDTGNRLTVLRVKGVPTIPSTTWKGVLRSVSSSLTGQTVQVRSEVSKRVEENLGTDRSQVLQDPVNVLYGTEGLAGAITLSDSPLIERVETRYHVVIDRKSWKAMDKHLFQEELVFPGKVDLMVLLRVECDGVEKLWIKTLRYCVDPGIFLGGGKSRGHGYITLDVNESQYALVTDLKGRPMYRSLRELIVENQ</sequence>
<dbReference type="eggNOG" id="arCOG02658">
    <property type="taxonomic scope" value="Archaea"/>
</dbReference>
<organism evidence="3 4">
    <name type="scientific">Metallosphaera yellowstonensis MK1</name>
    <dbReference type="NCBI Taxonomy" id="671065"/>
    <lineage>
        <taxon>Archaea</taxon>
        <taxon>Thermoproteota</taxon>
        <taxon>Thermoprotei</taxon>
        <taxon>Sulfolobales</taxon>
        <taxon>Sulfolobaceae</taxon>
        <taxon>Metallosphaera</taxon>
    </lineage>
</organism>